<reference evidence="1" key="1">
    <citation type="submission" date="2020-11" db="EMBL/GenBank/DDBJ databases">
        <authorList>
            <person name="Konstantinou D."/>
            <person name="Gkelis S."/>
            <person name="Popin R."/>
            <person name="Fewer D."/>
            <person name="Sivonen K."/>
        </authorList>
    </citation>
    <scope>NUCLEOTIDE SEQUENCE</scope>
    <source>
        <strain evidence="1">TAU-MAC 1115</strain>
    </source>
</reference>
<dbReference type="RefSeq" id="WP_215607752.1">
    <property type="nucleotide sequence ID" value="NZ_JADOES010000006.1"/>
</dbReference>
<name>A0A947DEZ2_9CYAN</name>
<accession>A0A947DEZ2</accession>
<sequence length="50" mass="5510">MEQKISPANSGSFAFLPPTVADLEFLAPLVRVFNQTNHKGVMDRPKQPNA</sequence>
<dbReference type="EMBL" id="JADOES010000006">
    <property type="protein sequence ID" value="MBT9314676.1"/>
    <property type="molecule type" value="Genomic_DNA"/>
</dbReference>
<organism evidence="1 2">
    <name type="scientific">Leptothoe spongobia TAU-MAC 1115</name>
    <dbReference type="NCBI Taxonomy" id="1967444"/>
    <lineage>
        <taxon>Bacteria</taxon>
        <taxon>Bacillati</taxon>
        <taxon>Cyanobacteriota</taxon>
        <taxon>Cyanophyceae</taxon>
        <taxon>Nodosilineales</taxon>
        <taxon>Cymatolegaceae</taxon>
        <taxon>Leptothoe</taxon>
        <taxon>Leptothoe spongobia</taxon>
    </lineage>
</organism>
<dbReference type="AlphaFoldDB" id="A0A947DEZ2"/>
<protein>
    <submittedName>
        <fullName evidence="1">Uncharacterized protein</fullName>
    </submittedName>
</protein>
<evidence type="ECO:0000313" key="2">
    <source>
        <dbReference type="Proteomes" id="UP000717364"/>
    </source>
</evidence>
<comment type="caution">
    <text evidence="1">The sequence shown here is derived from an EMBL/GenBank/DDBJ whole genome shotgun (WGS) entry which is preliminary data.</text>
</comment>
<reference evidence="1" key="2">
    <citation type="journal article" date="2021" name="Mar. Drugs">
        <title>Genome Reduction and Secondary Metabolism of the Marine Sponge-Associated Cyanobacterium Leptothoe.</title>
        <authorList>
            <person name="Konstantinou D."/>
            <person name="Popin R.V."/>
            <person name="Fewer D.P."/>
            <person name="Sivonen K."/>
            <person name="Gkelis S."/>
        </authorList>
    </citation>
    <scope>NUCLEOTIDE SEQUENCE</scope>
    <source>
        <strain evidence="1">TAU-MAC 1115</strain>
    </source>
</reference>
<proteinExistence type="predicted"/>
<gene>
    <name evidence="1" type="ORF">IXB50_04490</name>
</gene>
<keyword evidence="2" id="KW-1185">Reference proteome</keyword>
<evidence type="ECO:0000313" key="1">
    <source>
        <dbReference type="EMBL" id="MBT9314676.1"/>
    </source>
</evidence>
<dbReference type="Proteomes" id="UP000717364">
    <property type="component" value="Unassembled WGS sequence"/>
</dbReference>